<dbReference type="EMBL" id="JAFBEE010000003">
    <property type="protein sequence ID" value="MBM7614287.1"/>
    <property type="molecule type" value="Genomic_DNA"/>
</dbReference>
<evidence type="ECO:0000259" key="5">
    <source>
        <dbReference type="PROSITE" id="PS50893"/>
    </source>
</evidence>
<dbReference type="PROSITE" id="PS50893">
    <property type="entry name" value="ABC_TRANSPORTER_2"/>
    <property type="match status" value="1"/>
</dbReference>
<dbReference type="InterPro" id="IPR025302">
    <property type="entry name" value="DrrA1/2-like_C"/>
</dbReference>
<dbReference type="InterPro" id="IPR003593">
    <property type="entry name" value="AAA+_ATPase"/>
</dbReference>
<dbReference type="PANTHER" id="PTHR43335:SF4">
    <property type="entry name" value="ABC TRANSPORTER, ATP-BINDING PROTEIN"/>
    <property type="match status" value="1"/>
</dbReference>
<dbReference type="SMART" id="SM00382">
    <property type="entry name" value="AAA"/>
    <property type="match status" value="1"/>
</dbReference>
<evidence type="ECO:0000256" key="1">
    <source>
        <dbReference type="ARBA" id="ARBA00005417"/>
    </source>
</evidence>
<dbReference type="InterPro" id="IPR027417">
    <property type="entry name" value="P-loop_NTPase"/>
</dbReference>
<dbReference type="SUPFAM" id="SSF52540">
    <property type="entry name" value="P-loop containing nucleoside triphosphate hydrolases"/>
    <property type="match status" value="1"/>
</dbReference>
<evidence type="ECO:0000313" key="7">
    <source>
        <dbReference type="Proteomes" id="UP001314796"/>
    </source>
</evidence>
<comment type="caution">
    <text evidence="6">The sequence shown here is derived from an EMBL/GenBank/DDBJ whole genome shotgun (WGS) entry which is preliminary data.</text>
</comment>
<dbReference type="Pfam" id="PF00005">
    <property type="entry name" value="ABC_tran"/>
    <property type="match status" value="1"/>
</dbReference>
<evidence type="ECO:0000256" key="3">
    <source>
        <dbReference type="ARBA" id="ARBA00022741"/>
    </source>
</evidence>
<keyword evidence="3" id="KW-0547">Nucleotide-binding</keyword>
<comment type="similarity">
    <text evidence="1">Belongs to the ABC transporter superfamily.</text>
</comment>
<keyword evidence="4 6" id="KW-0067">ATP-binding</keyword>
<keyword evidence="7" id="KW-1185">Reference proteome</keyword>
<organism evidence="6 7">
    <name type="scientific">Alkaliphilus hydrothermalis</name>
    <dbReference type="NCBI Taxonomy" id="1482730"/>
    <lineage>
        <taxon>Bacteria</taxon>
        <taxon>Bacillati</taxon>
        <taxon>Bacillota</taxon>
        <taxon>Clostridia</taxon>
        <taxon>Peptostreptococcales</taxon>
        <taxon>Natronincolaceae</taxon>
        <taxon>Alkaliphilus</taxon>
    </lineage>
</organism>
<reference evidence="6 7" key="1">
    <citation type="submission" date="2021-01" db="EMBL/GenBank/DDBJ databases">
        <title>Genomic Encyclopedia of Type Strains, Phase IV (KMG-IV): sequencing the most valuable type-strain genomes for metagenomic binning, comparative biology and taxonomic classification.</title>
        <authorList>
            <person name="Goeker M."/>
        </authorList>
    </citation>
    <scope>NUCLEOTIDE SEQUENCE [LARGE SCALE GENOMIC DNA]</scope>
    <source>
        <strain evidence="6 7">DSM 25890</strain>
    </source>
</reference>
<evidence type="ECO:0000256" key="2">
    <source>
        <dbReference type="ARBA" id="ARBA00022448"/>
    </source>
</evidence>
<sequence length="294" mass="32478">MIKVEGLVKSYGKHEVLKGLNFEVKNNEIYGFLGHNGAGKSTTINILTNLIKPTKGNVSVNGSIGYLPEDPKFYTYMTGAEYLKLIGEISGFSKSNIATRSAELLELVGLKKDAKRKVGGYSRGMRQRLGFAVALFNKPQILLLDEPASALDPEGRKEMLDLIQQFKNEGGTVFLSSHILSDLERIADRIGILNKGSMVLEGSLEEIKGEYLLPIYDIEFENPIGALPKRLLAEAWVEDIQVKGTVMSVGISNPIVAKTELLRILAENNQPVTSYQVRKSSLEDIYMRAVKENA</sequence>
<evidence type="ECO:0000313" key="6">
    <source>
        <dbReference type="EMBL" id="MBM7614287.1"/>
    </source>
</evidence>
<dbReference type="Gene3D" id="3.40.50.300">
    <property type="entry name" value="P-loop containing nucleotide triphosphate hydrolases"/>
    <property type="match status" value="1"/>
</dbReference>
<dbReference type="Proteomes" id="UP001314796">
    <property type="component" value="Unassembled WGS sequence"/>
</dbReference>
<name>A0ABS2NMW8_9FIRM</name>
<evidence type="ECO:0000256" key="4">
    <source>
        <dbReference type="ARBA" id="ARBA00022840"/>
    </source>
</evidence>
<keyword evidence="2" id="KW-0813">Transport</keyword>
<dbReference type="GO" id="GO:0005524">
    <property type="term" value="F:ATP binding"/>
    <property type="evidence" value="ECO:0007669"/>
    <property type="project" value="UniProtKB-KW"/>
</dbReference>
<dbReference type="PANTHER" id="PTHR43335">
    <property type="entry name" value="ABC TRANSPORTER, ATP-BINDING PROTEIN"/>
    <property type="match status" value="1"/>
</dbReference>
<dbReference type="Pfam" id="PF13732">
    <property type="entry name" value="DrrA1-3_C"/>
    <property type="match status" value="1"/>
</dbReference>
<accession>A0ABS2NMW8</accession>
<gene>
    <name evidence="6" type="ORF">JOC73_000798</name>
</gene>
<proteinExistence type="inferred from homology"/>
<feature type="domain" description="ABC transporter" evidence="5">
    <location>
        <begin position="2"/>
        <end position="220"/>
    </location>
</feature>
<dbReference type="InterPro" id="IPR003439">
    <property type="entry name" value="ABC_transporter-like_ATP-bd"/>
</dbReference>
<dbReference type="RefSeq" id="WP_204400564.1">
    <property type="nucleotide sequence ID" value="NZ_JAFBEE010000003.1"/>
</dbReference>
<protein>
    <submittedName>
        <fullName evidence="6">ABC-2 type transport system ATP-binding protein</fullName>
    </submittedName>
</protein>